<protein>
    <submittedName>
        <fullName evidence="1">Immunity 49 family protein</fullName>
    </submittedName>
</protein>
<accession>A0ABR9P8K0</accession>
<dbReference type="InterPro" id="IPR029074">
    <property type="entry name" value="Imm49"/>
</dbReference>
<reference evidence="1 2" key="1">
    <citation type="submission" date="2020-09" db="EMBL/GenBank/DDBJ databases">
        <title>Diversity and distribution of actinomycetes associated with coral in the coast of Hainan.</title>
        <authorList>
            <person name="Li F."/>
        </authorList>
    </citation>
    <scope>NUCLEOTIDE SEQUENCE [LARGE SCALE GENOMIC DNA]</scope>
    <source>
        <strain evidence="1 2">HNM0947</strain>
    </source>
</reference>
<gene>
    <name evidence="1" type="ORF">IDM40_15850</name>
</gene>
<evidence type="ECO:0000313" key="2">
    <source>
        <dbReference type="Proteomes" id="UP000806528"/>
    </source>
</evidence>
<dbReference type="Proteomes" id="UP000806528">
    <property type="component" value="Unassembled WGS sequence"/>
</dbReference>
<name>A0ABR9P8K0_9ACTN</name>
<organism evidence="1 2">
    <name type="scientific">Nocardiopsis coralli</name>
    <dbReference type="NCBI Taxonomy" id="2772213"/>
    <lineage>
        <taxon>Bacteria</taxon>
        <taxon>Bacillati</taxon>
        <taxon>Actinomycetota</taxon>
        <taxon>Actinomycetes</taxon>
        <taxon>Streptosporangiales</taxon>
        <taxon>Nocardiopsidaceae</taxon>
        <taxon>Nocardiopsis</taxon>
    </lineage>
</organism>
<dbReference type="EMBL" id="JADBGI010000013">
    <property type="protein sequence ID" value="MBE3000163.1"/>
    <property type="molecule type" value="Genomic_DNA"/>
</dbReference>
<proteinExistence type="predicted"/>
<sequence>MRPRIERHEVAPDALAKATEGFHDRIAGDVHMQQHSGRNGFGWEEIADDLHAYAGARSVTAPHAEADIKAALHSAAEARLGALLLECAPSDVDLSVFVSYTGTGFSYGPLTEEDDFGQAPHGERPAPASDWRETMYLAIVTGQLDSYEGPLISLASHFENDRVLERALTHYVYPQLGAERDELEGHVADALEPFFASLGEDVQEHPDLDSVDPDLLFLHPLLARNEEAFWFAVQAHLEWHSSERSQESRWHPLRTLLPTTALAFAALAVRVEGWQMPFDSDYLPGFLVEDPAAPEGQRVGAYGESKSPEAVRALEEGPLVVERPETEFENTVRPGLSVEEQYGLDDKTLAELPDEPDLPPALLSSYAGDELMAFRFHSLVDPQARHPRQLAALTHASQYTAAKFARATTTDASVEVAIGENTVPMTATVRDTHVSETDLLIAVEYALLSGSRERLEFLLDLPAGLFRRPDERGKDLAHCYRRAVLGHLRVERARGWTGSAAGAADVSAVAGADVDPAVRHDLGLALAELDNPDAPPRMPTSPVLFSQLVAGDEDGFNLALADRLAKHRETYSAGHWAQNSDGLINRHVLALACLARAKGWAIRVESDYLPDGVLERAATMFR</sequence>
<dbReference type="Pfam" id="PF15575">
    <property type="entry name" value="Imm49"/>
    <property type="match status" value="2"/>
</dbReference>
<evidence type="ECO:0000313" key="1">
    <source>
        <dbReference type="EMBL" id="MBE3000163.1"/>
    </source>
</evidence>
<keyword evidence="2" id="KW-1185">Reference proteome</keyword>
<comment type="caution">
    <text evidence="1">The sequence shown here is derived from an EMBL/GenBank/DDBJ whole genome shotgun (WGS) entry which is preliminary data.</text>
</comment>